<feature type="signal peptide" evidence="1">
    <location>
        <begin position="1"/>
        <end position="15"/>
    </location>
</feature>
<proteinExistence type="predicted"/>
<dbReference type="Proteomes" id="UP001150062">
    <property type="component" value="Unassembled WGS sequence"/>
</dbReference>
<sequence length="397" mass="45504">MVIVFLSNSLRVLSCAPFAIFPLISPLKWQGAIIPIIPTSMMSFIDSPVPVMLGITKWANTDEQFTSDYLLVNLDKNKVNYIQNSFSSSIDSNNTNSTSTNACPNKLNNKKHKFKIKKVKKEFPKLPSYNELYHSIKEVFTKANKNCTTFLNSKKRGANAIKILKSTKRSSYFLNNKELKTIAEIQAIFAKYYNLLFTSFRNHTFTDVSSKDTCSIFLTESFLESIIPKDKPFMDELLKTQSFYQFSNDQLEKIQRSLSKKIHNTNYITKAKTVTIGSKKLNSNYDKFCKLQFIYTQNDKIKLFINFDFDQTKKTTKNYIPEIQNQNTISSKKNQNFTNGKINSNEDKIILFENTSSDTSETEQLGMANSKSLPTIMKNNQGLFNKDLNNISSHSLI</sequence>
<evidence type="ECO:0000313" key="4">
    <source>
        <dbReference type="Proteomes" id="UP001150062"/>
    </source>
</evidence>
<dbReference type="InterPro" id="IPR043153">
    <property type="entry name" value="DENN_C"/>
</dbReference>
<keyword evidence="4" id="KW-1185">Reference proteome</keyword>
<feature type="domain" description="UDENN" evidence="2">
    <location>
        <begin position="1"/>
        <end position="259"/>
    </location>
</feature>
<dbReference type="InterPro" id="IPR001194">
    <property type="entry name" value="cDENN_dom"/>
</dbReference>
<dbReference type="Gene3D" id="3.40.50.11500">
    <property type="match status" value="1"/>
</dbReference>
<dbReference type="EMBL" id="JAOAOG010000276">
    <property type="protein sequence ID" value="KAJ6233599.1"/>
    <property type="molecule type" value="Genomic_DNA"/>
</dbReference>
<protein>
    <submittedName>
        <fullName evidence="3">Denn (Aex-3) domain-containing protein</fullName>
    </submittedName>
</protein>
<feature type="chain" id="PRO_5045555173" evidence="1">
    <location>
        <begin position="16"/>
        <end position="397"/>
    </location>
</feature>
<gene>
    <name evidence="3" type="ORF">M0813_29907</name>
</gene>
<dbReference type="InterPro" id="IPR051942">
    <property type="entry name" value="DENN_domain_containing_2"/>
</dbReference>
<dbReference type="Pfam" id="PF02141">
    <property type="entry name" value="DENN"/>
    <property type="match status" value="1"/>
</dbReference>
<organism evidence="3 4">
    <name type="scientific">Anaeramoeba flamelloides</name>
    <dbReference type="NCBI Taxonomy" id="1746091"/>
    <lineage>
        <taxon>Eukaryota</taxon>
        <taxon>Metamonada</taxon>
        <taxon>Anaeramoebidae</taxon>
        <taxon>Anaeramoeba</taxon>
    </lineage>
</organism>
<evidence type="ECO:0000259" key="2">
    <source>
        <dbReference type="PROSITE" id="PS50211"/>
    </source>
</evidence>
<accession>A0ABQ8XND2</accession>
<evidence type="ECO:0000256" key="1">
    <source>
        <dbReference type="SAM" id="SignalP"/>
    </source>
</evidence>
<comment type="caution">
    <text evidence="3">The sequence shown here is derived from an EMBL/GenBank/DDBJ whole genome shotgun (WGS) entry which is preliminary data.</text>
</comment>
<dbReference type="PANTHER" id="PTHR15288">
    <property type="entry name" value="DENN DOMAIN-CONTAINING PROTEIN 2"/>
    <property type="match status" value="1"/>
</dbReference>
<dbReference type="PROSITE" id="PS50211">
    <property type="entry name" value="DENN"/>
    <property type="match status" value="1"/>
</dbReference>
<reference evidence="3" key="1">
    <citation type="submission" date="2022-08" db="EMBL/GenBank/DDBJ databases">
        <title>Novel sulfate-reducing endosymbionts in the free-living metamonad Anaeramoeba.</title>
        <authorList>
            <person name="Jerlstrom-Hultqvist J."/>
            <person name="Cepicka I."/>
            <person name="Gallot-Lavallee L."/>
            <person name="Salas-Leiva D."/>
            <person name="Curtis B.A."/>
            <person name="Zahonova K."/>
            <person name="Pipaliya S."/>
            <person name="Dacks J."/>
            <person name="Roger A.J."/>
        </authorList>
    </citation>
    <scope>NUCLEOTIDE SEQUENCE</scope>
    <source>
        <strain evidence="3">Schooner1</strain>
    </source>
</reference>
<dbReference type="PANTHER" id="PTHR15288:SF0">
    <property type="entry name" value="UDENN DOMAIN-CONTAINING PROTEIN"/>
    <property type="match status" value="1"/>
</dbReference>
<dbReference type="InterPro" id="IPR037516">
    <property type="entry name" value="Tripartite_DENN"/>
</dbReference>
<keyword evidence="1" id="KW-0732">Signal</keyword>
<evidence type="ECO:0000313" key="3">
    <source>
        <dbReference type="EMBL" id="KAJ6233599.1"/>
    </source>
</evidence>
<name>A0ABQ8XND2_9EUKA</name>